<evidence type="ECO:0000259" key="1">
    <source>
        <dbReference type="Pfam" id="PF03625"/>
    </source>
</evidence>
<dbReference type="CDD" id="cd14797">
    <property type="entry name" value="DUF302"/>
    <property type="match status" value="1"/>
</dbReference>
<dbReference type="EMBL" id="JANWGH010000001">
    <property type="protein sequence ID" value="MCS5488926.1"/>
    <property type="molecule type" value="Genomic_DNA"/>
</dbReference>
<dbReference type="RefSeq" id="WP_259412609.1">
    <property type="nucleotide sequence ID" value="NZ_JANWGH010000001.1"/>
</dbReference>
<dbReference type="InterPro" id="IPR005180">
    <property type="entry name" value="DUF302"/>
</dbReference>
<dbReference type="Gene3D" id="3.30.310.70">
    <property type="entry name" value="TT1751-like domain"/>
    <property type="match status" value="1"/>
</dbReference>
<sequence length="131" mass="14099">MSYFQAITVKSASLQQLREKVEGALKTEGFGVLTEIDVQATMKKKLDKDYNPYLILGACNPVFADKVLTAEPHIGVLLPCNVTIRQLEGDSFEVAIMNPAAAMAAVQNPAIEPLAGEVGDKLQRVLDLIGA</sequence>
<dbReference type="InterPro" id="IPR035923">
    <property type="entry name" value="TT1751-like_sf"/>
</dbReference>
<dbReference type="PANTHER" id="PTHR38342:SF1">
    <property type="entry name" value="SLR5037 PROTEIN"/>
    <property type="match status" value="1"/>
</dbReference>
<dbReference type="PANTHER" id="PTHR38342">
    <property type="entry name" value="SLR5037 PROTEIN"/>
    <property type="match status" value="1"/>
</dbReference>
<feature type="domain" description="DUF302" evidence="1">
    <location>
        <begin position="36"/>
        <end position="99"/>
    </location>
</feature>
<organism evidence="2 3">
    <name type="scientific">Algoriphagus limi</name>
    <dbReference type="NCBI Taxonomy" id="2975273"/>
    <lineage>
        <taxon>Bacteria</taxon>
        <taxon>Pseudomonadati</taxon>
        <taxon>Bacteroidota</taxon>
        <taxon>Cytophagia</taxon>
        <taxon>Cytophagales</taxon>
        <taxon>Cyclobacteriaceae</taxon>
        <taxon>Algoriphagus</taxon>
    </lineage>
</organism>
<dbReference type="Proteomes" id="UP001206788">
    <property type="component" value="Unassembled WGS sequence"/>
</dbReference>
<dbReference type="InterPro" id="IPR016796">
    <property type="entry name" value="UCP021774"/>
</dbReference>
<dbReference type="SUPFAM" id="SSF103247">
    <property type="entry name" value="TT1751-like"/>
    <property type="match status" value="1"/>
</dbReference>
<comment type="caution">
    <text evidence="2">The sequence shown here is derived from an EMBL/GenBank/DDBJ whole genome shotgun (WGS) entry which is preliminary data.</text>
</comment>
<evidence type="ECO:0000313" key="3">
    <source>
        <dbReference type="Proteomes" id="UP001206788"/>
    </source>
</evidence>
<keyword evidence="3" id="KW-1185">Reference proteome</keyword>
<evidence type="ECO:0000313" key="2">
    <source>
        <dbReference type="EMBL" id="MCS5488926.1"/>
    </source>
</evidence>
<reference evidence="2 3" key="1">
    <citation type="submission" date="2022-08" db="EMBL/GenBank/DDBJ databases">
        <title>Algoriphagus sp. CAU 1643 isolated from mud.</title>
        <authorList>
            <person name="Kim W."/>
        </authorList>
    </citation>
    <scope>NUCLEOTIDE SEQUENCE [LARGE SCALE GENOMIC DNA]</scope>
    <source>
        <strain evidence="2 3">CAU 1643</strain>
    </source>
</reference>
<accession>A0ABT2G0X8</accession>
<name>A0ABT2G0X8_9BACT</name>
<protein>
    <submittedName>
        <fullName evidence="2">DUF302 domain-containing protein</fullName>
    </submittedName>
</protein>
<proteinExistence type="predicted"/>
<gene>
    <name evidence="2" type="ORF">NY014_00710</name>
</gene>
<dbReference type="PIRSF" id="PIRSF021774">
    <property type="entry name" value="UCP021774"/>
    <property type="match status" value="1"/>
</dbReference>
<dbReference type="Pfam" id="PF03625">
    <property type="entry name" value="DUF302"/>
    <property type="match status" value="1"/>
</dbReference>